<dbReference type="InterPro" id="IPR036465">
    <property type="entry name" value="vWFA_dom_sf"/>
</dbReference>
<proteinExistence type="predicted"/>
<gene>
    <name evidence="2" type="ORF">GA0074696_5600</name>
</gene>
<dbReference type="CDD" id="cd00198">
    <property type="entry name" value="vWFA"/>
    <property type="match status" value="1"/>
</dbReference>
<dbReference type="EMBL" id="LT607410">
    <property type="protein sequence ID" value="SCF41872.1"/>
    <property type="molecule type" value="Genomic_DNA"/>
</dbReference>
<accession>A0A1C5A9E1</accession>
<dbReference type="Pfam" id="PF13519">
    <property type="entry name" value="VWA_2"/>
    <property type="match status" value="1"/>
</dbReference>
<dbReference type="SUPFAM" id="SSF53300">
    <property type="entry name" value="vWA-like"/>
    <property type="match status" value="1"/>
</dbReference>
<organism evidence="2 3">
    <name type="scientific">Micromonospora purpureochromogenes</name>
    <dbReference type="NCBI Taxonomy" id="47872"/>
    <lineage>
        <taxon>Bacteria</taxon>
        <taxon>Bacillati</taxon>
        <taxon>Actinomycetota</taxon>
        <taxon>Actinomycetes</taxon>
        <taxon>Micromonosporales</taxon>
        <taxon>Micromonosporaceae</taxon>
        <taxon>Micromonospora</taxon>
    </lineage>
</organism>
<dbReference type="AlphaFoldDB" id="A0A1C5A9E1"/>
<protein>
    <submittedName>
        <fullName evidence="2">Uncharacterized protein, contains von Willebrand factor type A (VWA) domain</fullName>
    </submittedName>
</protein>
<evidence type="ECO:0000313" key="3">
    <source>
        <dbReference type="Proteomes" id="UP000198228"/>
    </source>
</evidence>
<dbReference type="RefSeq" id="WP_088963803.1">
    <property type="nucleotide sequence ID" value="NZ_LT607410.1"/>
</dbReference>
<dbReference type="SMART" id="SM00327">
    <property type="entry name" value="VWA"/>
    <property type="match status" value="1"/>
</dbReference>
<dbReference type="Proteomes" id="UP000198228">
    <property type="component" value="Chromosome I"/>
</dbReference>
<dbReference type="InterPro" id="IPR002035">
    <property type="entry name" value="VWF_A"/>
</dbReference>
<evidence type="ECO:0000259" key="1">
    <source>
        <dbReference type="SMART" id="SM00327"/>
    </source>
</evidence>
<reference evidence="2 3" key="1">
    <citation type="submission" date="2016-06" db="EMBL/GenBank/DDBJ databases">
        <authorList>
            <person name="Kjaerup R.B."/>
            <person name="Dalgaard T.S."/>
            <person name="Juul-Madsen H.R."/>
        </authorList>
    </citation>
    <scope>NUCLEOTIDE SEQUENCE [LARGE SCALE GENOMIC DNA]</scope>
    <source>
        <strain evidence="2 3">DSM 43821</strain>
    </source>
</reference>
<name>A0A1C5A9E1_9ACTN</name>
<feature type="domain" description="VWFA" evidence="1">
    <location>
        <begin position="460"/>
        <end position="643"/>
    </location>
</feature>
<evidence type="ECO:0000313" key="2">
    <source>
        <dbReference type="EMBL" id="SCF41872.1"/>
    </source>
</evidence>
<dbReference type="Gene3D" id="3.40.50.410">
    <property type="entry name" value="von Willebrand factor, type A domain"/>
    <property type="match status" value="1"/>
</dbReference>
<sequence>MAGNRFRYGQWRGGPDPLAPPYDVRAAVDAVGAEVLAGGSLRDALRDLLRRGPQGRGGLDDLAARARRLRREALRRGDLDGAVTRSRALLDQALAAERDELRGRADDDARFAEAVLDNLPRSTARAVQELAGYEWASDEARQTYQRILDGLRGEVLEQRFAGLRDAARAAGDPAVQRQLAEMMRDLNDLLARHARSEDTTDAFAEFMRRHGEFFPEQPKDVDELVDVLARRAAAGERLMRSLSDRQREELAGLMRQSLGDRLAGELSALDGHLRALRPDLNWQRGERVRGDQPLGYGEAAGALDEIGELDDLLDSLDQEHPGATLDDVDVEAVARTLGREAAADVRRLRELERELRRQGWVSRDADGLTLSPKALRRLAGTALRRVFADLTAGPRGQHDLRSAGAAGEVSGASRPWEYGDEQPLDVVRTLTRAVRRAGPTVPVQLDVSDFEVVETERRASAAVALCVDLSYSMISQGRWGPMKQTALALSHLVATRFPQDALEIVGFGREALTLTQQELAAVEPDMQQGTNLQHALRLAGRHLRRHPGAEPVVLVVTDGEPTAHLDPEDGEALFHWPPLPETIEATIREVDKLTRYGATLNLFMLGDDPGLRRFVDAVARRSKGRMFTPDLDDLGEYVVSDYLRARRGRR</sequence>